<reference evidence="1" key="1">
    <citation type="submission" date="2020-08" db="EMBL/GenBank/DDBJ databases">
        <title>Lewinella bacteria from marine environments.</title>
        <authorList>
            <person name="Zhong Y."/>
        </authorList>
    </citation>
    <scope>NUCLEOTIDE SEQUENCE</scope>
    <source>
        <strain evidence="1">KCTC 42187</strain>
    </source>
</reference>
<name>A0A923PMH2_9BACT</name>
<dbReference type="InterPro" id="IPR011747">
    <property type="entry name" value="CHP02241"/>
</dbReference>
<dbReference type="GO" id="GO:0005198">
    <property type="term" value="F:structural molecule activity"/>
    <property type="evidence" value="ECO:0007669"/>
    <property type="project" value="InterPro"/>
</dbReference>
<proteinExistence type="predicted"/>
<accession>A0A923PMH2</accession>
<dbReference type="RefSeq" id="WP_187465363.1">
    <property type="nucleotide sequence ID" value="NZ_JACSIT010000061.1"/>
</dbReference>
<dbReference type="Pfam" id="PF06841">
    <property type="entry name" value="Phage_T4_gp19"/>
    <property type="match status" value="1"/>
</dbReference>
<keyword evidence="2" id="KW-1185">Reference proteome</keyword>
<comment type="caution">
    <text evidence="1">The sequence shown here is derived from an EMBL/GenBank/DDBJ whole genome shotgun (WGS) entry which is preliminary data.</text>
</comment>
<gene>
    <name evidence="1" type="ORF">H9S92_03670</name>
</gene>
<dbReference type="PANTHER" id="PTHR38009:SF1">
    <property type="entry name" value="CONSERVED HYPOTHETICAL PHAGE TAIL PROTEIN"/>
    <property type="match status" value="1"/>
</dbReference>
<dbReference type="EMBL" id="JACSIT010000061">
    <property type="protein sequence ID" value="MBC6993247.1"/>
    <property type="molecule type" value="Genomic_DNA"/>
</dbReference>
<dbReference type="Proteomes" id="UP000650081">
    <property type="component" value="Unassembled WGS sequence"/>
</dbReference>
<dbReference type="PANTHER" id="PTHR38009">
    <property type="entry name" value="CONSERVED HYPOTHETICAL PHAGE TAIL PROTEIN"/>
    <property type="match status" value="1"/>
</dbReference>
<evidence type="ECO:0000313" key="2">
    <source>
        <dbReference type="Proteomes" id="UP000650081"/>
    </source>
</evidence>
<protein>
    <submittedName>
        <fullName evidence="1">Phage tail protein</fullName>
    </submittedName>
</protein>
<sequence length="143" mass="16280">MATLPLLKFSYLVEWGGERVGFTEVTGIESSTEPIEYREGSTPVASKLKMPGMITYSNITLKRGTFAQDSEFHRWFATHQFNSTERRDLTIKLLNDALEPVMTWRAMNCFVVKYTASELKADTNEVAVEAIEVATDRMELMEN</sequence>
<organism evidence="1 2">
    <name type="scientific">Neolewinella lacunae</name>
    <dbReference type="NCBI Taxonomy" id="1517758"/>
    <lineage>
        <taxon>Bacteria</taxon>
        <taxon>Pseudomonadati</taxon>
        <taxon>Bacteroidota</taxon>
        <taxon>Saprospiria</taxon>
        <taxon>Saprospirales</taxon>
        <taxon>Lewinellaceae</taxon>
        <taxon>Neolewinella</taxon>
    </lineage>
</organism>
<dbReference type="NCBIfam" id="TIGR02241">
    <property type="entry name" value="conserved hypothetical phage tail region protein"/>
    <property type="match status" value="1"/>
</dbReference>
<evidence type="ECO:0000313" key="1">
    <source>
        <dbReference type="EMBL" id="MBC6993247.1"/>
    </source>
</evidence>
<dbReference type="AlphaFoldDB" id="A0A923PMH2"/>
<dbReference type="InterPro" id="IPR010667">
    <property type="entry name" value="Phage_T4_Gp19"/>
</dbReference>